<sequence length="175" mass="17956">MATTTTTSTPPSQPSSSTQPPPQQADHRARNREAANRCRAKGKVAVAELEATERAMSTEHEALARTARSLRDEVLALKNQLLMHGNCDDDVIQQYLANSARMVGSGAAAMLGPAVTTAGPVIRRPVLAGPPGVGGGSSSRAVLSASPPGVPPHSPVSGAGTTAGSGRQRDGRPKH</sequence>
<dbReference type="Pfam" id="PF00170">
    <property type="entry name" value="bZIP_1"/>
    <property type="match status" value="1"/>
</dbReference>
<evidence type="ECO:0000256" key="2">
    <source>
        <dbReference type="ARBA" id="ARBA00023015"/>
    </source>
</evidence>
<feature type="compositionally biased region" description="Basic and acidic residues" evidence="5">
    <location>
        <begin position="25"/>
        <end position="36"/>
    </location>
</feature>
<evidence type="ECO:0000256" key="3">
    <source>
        <dbReference type="ARBA" id="ARBA00023163"/>
    </source>
</evidence>
<comment type="caution">
    <text evidence="7">The sequence shown here is derived from an EMBL/GenBank/DDBJ whole genome shotgun (WGS) entry which is preliminary data.</text>
</comment>
<accession>A0A0G2FRF8</accession>
<dbReference type="CDD" id="cd14687">
    <property type="entry name" value="bZIP_ATF2"/>
    <property type="match status" value="1"/>
</dbReference>
<protein>
    <submittedName>
        <fullName evidence="7">Putative transcription factor atf21</fullName>
    </submittedName>
</protein>
<dbReference type="InterPro" id="IPR004827">
    <property type="entry name" value="bZIP"/>
</dbReference>
<dbReference type="InterPro" id="IPR051027">
    <property type="entry name" value="bZIP_transcription_factors"/>
</dbReference>
<dbReference type="SMART" id="SM00338">
    <property type="entry name" value="BRLZ"/>
    <property type="match status" value="1"/>
</dbReference>
<dbReference type="Gene3D" id="1.20.5.170">
    <property type="match status" value="1"/>
</dbReference>
<reference evidence="7 8" key="2">
    <citation type="submission" date="2015-05" db="EMBL/GenBank/DDBJ databases">
        <authorList>
            <person name="Morales-Cruz A."/>
            <person name="Amrine K.C."/>
            <person name="Cantu D."/>
        </authorList>
    </citation>
    <scope>NUCLEOTIDE SEQUENCE [LARGE SCALE GENOMIC DNA]</scope>
    <source>
        <strain evidence="7">DA912</strain>
    </source>
</reference>
<dbReference type="OrthoDB" id="295274at2759"/>
<keyword evidence="2" id="KW-0805">Transcription regulation</keyword>
<organism evidence="7 8">
    <name type="scientific">Diaporthe ampelina</name>
    <dbReference type="NCBI Taxonomy" id="1214573"/>
    <lineage>
        <taxon>Eukaryota</taxon>
        <taxon>Fungi</taxon>
        <taxon>Dikarya</taxon>
        <taxon>Ascomycota</taxon>
        <taxon>Pezizomycotina</taxon>
        <taxon>Sordariomycetes</taxon>
        <taxon>Sordariomycetidae</taxon>
        <taxon>Diaporthales</taxon>
        <taxon>Diaporthaceae</taxon>
        <taxon>Diaporthe</taxon>
    </lineage>
</organism>
<feature type="compositionally biased region" description="Low complexity" evidence="5">
    <location>
        <begin position="1"/>
        <end position="18"/>
    </location>
</feature>
<dbReference type="GO" id="GO:0005634">
    <property type="term" value="C:nucleus"/>
    <property type="evidence" value="ECO:0007669"/>
    <property type="project" value="UniProtKB-SubCell"/>
</dbReference>
<name>A0A0G2FRF8_9PEZI</name>
<proteinExistence type="predicted"/>
<gene>
    <name evidence="7" type="ORF">UCDDA912_g03469</name>
</gene>
<reference evidence="7 8" key="1">
    <citation type="submission" date="2015-05" db="EMBL/GenBank/DDBJ databases">
        <title>Distinctive expansion of gene families associated with plant cell wall degradation and secondary metabolism in the genomes of grapevine trunk pathogens.</title>
        <authorList>
            <person name="Lawrence D.P."/>
            <person name="Travadon R."/>
            <person name="Rolshausen P.E."/>
            <person name="Baumgartner K."/>
        </authorList>
    </citation>
    <scope>NUCLEOTIDE SEQUENCE [LARGE SCALE GENOMIC DNA]</scope>
    <source>
        <strain evidence="7">DA912</strain>
    </source>
</reference>
<dbReference type="InterPro" id="IPR046347">
    <property type="entry name" value="bZIP_sf"/>
</dbReference>
<comment type="subcellular location">
    <subcellularLocation>
        <location evidence="1">Nucleus</location>
    </subcellularLocation>
</comment>
<dbReference type="GO" id="GO:0003700">
    <property type="term" value="F:DNA-binding transcription factor activity"/>
    <property type="evidence" value="ECO:0007669"/>
    <property type="project" value="InterPro"/>
</dbReference>
<evidence type="ECO:0000256" key="4">
    <source>
        <dbReference type="ARBA" id="ARBA00023242"/>
    </source>
</evidence>
<keyword evidence="8" id="KW-1185">Reference proteome</keyword>
<dbReference type="Proteomes" id="UP000034680">
    <property type="component" value="Unassembled WGS sequence"/>
</dbReference>
<evidence type="ECO:0000256" key="1">
    <source>
        <dbReference type="ARBA" id="ARBA00004123"/>
    </source>
</evidence>
<keyword evidence="3" id="KW-0804">Transcription</keyword>
<feature type="compositionally biased region" description="Low complexity" evidence="5">
    <location>
        <begin position="138"/>
        <end position="147"/>
    </location>
</feature>
<feature type="region of interest" description="Disordered" evidence="5">
    <location>
        <begin position="129"/>
        <end position="175"/>
    </location>
</feature>
<keyword evidence="4" id="KW-0539">Nucleus</keyword>
<dbReference type="STRING" id="1214573.A0A0G2FRF8"/>
<dbReference type="PROSITE" id="PS50217">
    <property type="entry name" value="BZIP"/>
    <property type="match status" value="1"/>
</dbReference>
<evidence type="ECO:0000256" key="5">
    <source>
        <dbReference type="SAM" id="MobiDB-lite"/>
    </source>
</evidence>
<dbReference type="AlphaFoldDB" id="A0A0G2FRF8"/>
<evidence type="ECO:0000259" key="6">
    <source>
        <dbReference type="PROSITE" id="PS50217"/>
    </source>
</evidence>
<dbReference type="PANTHER" id="PTHR19304">
    <property type="entry name" value="CYCLIC-AMP RESPONSE ELEMENT BINDING PROTEIN"/>
    <property type="match status" value="1"/>
</dbReference>
<dbReference type="EMBL" id="LCUC01000114">
    <property type="protein sequence ID" value="KKY36559.1"/>
    <property type="molecule type" value="Genomic_DNA"/>
</dbReference>
<feature type="region of interest" description="Disordered" evidence="5">
    <location>
        <begin position="1"/>
        <end position="40"/>
    </location>
</feature>
<evidence type="ECO:0000313" key="8">
    <source>
        <dbReference type="Proteomes" id="UP000034680"/>
    </source>
</evidence>
<dbReference type="SUPFAM" id="SSF57959">
    <property type="entry name" value="Leucine zipper domain"/>
    <property type="match status" value="1"/>
</dbReference>
<feature type="domain" description="BZIP" evidence="6">
    <location>
        <begin position="21"/>
        <end position="84"/>
    </location>
</feature>
<dbReference type="PROSITE" id="PS00036">
    <property type="entry name" value="BZIP_BASIC"/>
    <property type="match status" value="1"/>
</dbReference>
<evidence type="ECO:0000313" key="7">
    <source>
        <dbReference type="EMBL" id="KKY36559.1"/>
    </source>
</evidence>